<name>A0AAJ2N9S9_9BACL</name>
<organism evidence="2 3">
    <name type="scientific">Paenibacillus suaedae</name>
    <dbReference type="NCBI Taxonomy" id="3077233"/>
    <lineage>
        <taxon>Bacteria</taxon>
        <taxon>Bacillati</taxon>
        <taxon>Bacillota</taxon>
        <taxon>Bacilli</taxon>
        <taxon>Bacillales</taxon>
        <taxon>Paenibacillaceae</taxon>
        <taxon>Paenibacillus</taxon>
    </lineage>
</organism>
<dbReference type="InterPro" id="IPR016181">
    <property type="entry name" value="Acyl_CoA_acyltransferase"/>
</dbReference>
<evidence type="ECO:0000313" key="2">
    <source>
        <dbReference type="EMBL" id="MDT8977909.1"/>
    </source>
</evidence>
<sequence length="177" mass="20539">MSSSYEKIAFVWTEPKEKVVVPDRCEFTKVIPELENTFIEIISQVVVGSLDRADKKHITPESHLELVEDICNVDEDYFQYEKEWWELAYYNGEIVGVIQPVVFKGCEKNGLMEGTIHYIGVIPKFRGKGFINDLLLRSTRVLQELGVWRIFADTDVENIPMRNAFEKAGYERIKNDT</sequence>
<proteinExistence type="predicted"/>
<dbReference type="AlphaFoldDB" id="A0AAJ2N9S9"/>
<dbReference type="PROSITE" id="PS51186">
    <property type="entry name" value="GNAT"/>
    <property type="match status" value="1"/>
</dbReference>
<feature type="domain" description="N-acetyltransferase" evidence="1">
    <location>
        <begin position="45"/>
        <end position="177"/>
    </location>
</feature>
<keyword evidence="3" id="KW-1185">Reference proteome</keyword>
<dbReference type="RefSeq" id="WP_174811080.1">
    <property type="nucleotide sequence ID" value="NZ_JAVYAA010000003.1"/>
</dbReference>
<dbReference type="SUPFAM" id="SSF55729">
    <property type="entry name" value="Acyl-CoA N-acyltransferases (Nat)"/>
    <property type="match status" value="1"/>
</dbReference>
<gene>
    <name evidence="2" type="ORF">RQP50_16865</name>
</gene>
<dbReference type="InterPro" id="IPR000182">
    <property type="entry name" value="GNAT_dom"/>
</dbReference>
<dbReference type="GO" id="GO:0016747">
    <property type="term" value="F:acyltransferase activity, transferring groups other than amino-acyl groups"/>
    <property type="evidence" value="ECO:0007669"/>
    <property type="project" value="InterPro"/>
</dbReference>
<protein>
    <submittedName>
        <fullName evidence="2">GNAT family N-acetyltransferase</fullName>
    </submittedName>
</protein>
<dbReference type="Gene3D" id="3.40.630.30">
    <property type="match status" value="1"/>
</dbReference>
<dbReference type="Proteomes" id="UP001250538">
    <property type="component" value="Unassembled WGS sequence"/>
</dbReference>
<reference evidence="3" key="1">
    <citation type="submission" date="2023-09" db="EMBL/GenBank/DDBJ databases">
        <title>Paenibacillus sp. chi10 Genome sequencing and assembly.</title>
        <authorList>
            <person name="Kim I."/>
        </authorList>
    </citation>
    <scope>NUCLEOTIDE SEQUENCE [LARGE SCALE GENOMIC DNA]</scope>
    <source>
        <strain evidence="3">chi10</strain>
    </source>
</reference>
<accession>A0AAJ2N9S9</accession>
<dbReference type="Pfam" id="PF00583">
    <property type="entry name" value="Acetyltransf_1"/>
    <property type="match status" value="1"/>
</dbReference>
<evidence type="ECO:0000259" key="1">
    <source>
        <dbReference type="PROSITE" id="PS51186"/>
    </source>
</evidence>
<comment type="caution">
    <text evidence="2">The sequence shown here is derived from an EMBL/GenBank/DDBJ whole genome shotgun (WGS) entry which is preliminary data.</text>
</comment>
<dbReference type="EMBL" id="JAVYAA010000003">
    <property type="protein sequence ID" value="MDT8977909.1"/>
    <property type="molecule type" value="Genomic_DNA"/>
</dbReference>
<evidence type="ECO:0000313" key="3">
    <source>
        <dbReference type="Proteomes" id="UP001250538"/>
    </source>
</evidence>
<dbReference type="CDD" id="cd04301">
    <property type="entry name" value="NAT_SF"/>
    <property type="match status" value="1"/>
</dbReference>